<evidence type="ECO:0000313" key="1">
    <source>
        <dbReference type="EMBL" id="PRQ45210.1"/>
    </source>
</evidence>
<protein>
    <submittedName>
        <fullName evidence="1">Uncharacterized protein</fullName>
    </submittedName>
</protein>
<organism evidence="1 2">
    <name type="scientific">Rosa chinensis</name>
    <name type="common">China rose</name>
    <dbReference type="NCBI Taxonomy" id="74649"/>
    <lineage>
        <taxon>Eukaryota</taxon>
        <taxon>Viridiplantae</taxon>
        <taxon>Streptophyta</taxon>
        <taxon>Embryophyta</taxon>
        <taxon>Tracheophyta</taxon>
        <taxon>Spermatophyta</taxon>
        <taxon>Magnoliopsida</taxon>
        <taxon>eudicotyledons</taxon>
        <taxon>Gunneridae</taxon>
        <taxon>Pentapetalae</taxon>
        <taxon>rosids</taxon>
        <taxon>fabids</taxon>
        <taxon>Rosales</taxon>
        <taxon>Rosaceae</taxon>
        <taxon>Rosoideae</taxon>
        <taxon>Rosoideae incertae sedis</taxon>
        <taxon>Rosa</taxon>
    </lineage>
</organism>
<comment type="caution">
    <text evidence="1">The sequence shown here is derived from an EMBL/GenBank/DDBJ whole genome shotgun (WGS) entry which is preliminary data.</text>
</comment>
<gene>
    <name evidence="1" type="ORF">RchiOBHm_Chr3g0487671</name>
</gene>
<keyword evidence="2" id="KW-1185">Reference proteome</keyword>
<accession>A0A2P6RFK0</accession>
<evidence type="ECO:0000313" key="2">
    <source>
        <dbReference type="Proteomes" id="UP000238479"/>
    </source>
</evidence>
<dbReference type="Proteomes" id="UP000238479">
    <property type="component" value="Chromosome 3"/>
</dbReference>
<reference evidence="1 2" key="1">
    <citation type="journal article" date="2018" name="Nat. Genet.">
        <title>The Rosa genome provides new insights in the design of modern roses.</title>
        <authorList>
            <person name="Bendahmane M."/>
        </authorList>
    </citation>
    <scope>NUCLEOTIDE SEQUENCE [LARGE SCALE GENOMIC DNA]</scope>
    <source>
        <strain evidence="2">cv. Old Blush</strain>
    </source>
</reference>
<dbReference type="EMBL" id="PDCK01000041">
    <property type="protein sequence ID" value="PRQ45210.1"/>
    <property type="molecule type" value="Genomic_DNA"/>
</dbReference>
<sequence>MIPLGFPATVANYMMSGETHTTDYMVPDVNGNGPVDNYGYENIMEDPAQNCLTVHF</sequence>
<proteinExistence type="predicted"/>
<dbReference type="AlphaFoldDB" id="A0A2P6RFK0"/>
<dbReference type="Gramene" id="PRQ45210">
    <property type="protein sequence ID" value="PRQ45210"/>
    <property type="gene ID" value="RchiOBHm_Chr3g0487671"/>
</dbReference>
<name>A0A2P6RFK0_ROSCH</name>